<organism evidence="2 3">
    <name type="scientific">Prorocentrum cordatum</name>
    <dbReference type="NCBI Taxonomy" id="2364126"/>
    <lineage>
        <taxon>Eukaryota</taxon>
        <taxon>Sar</taxon>
        <taxon>Alveolata</taxon>
        <taxon>Dinophyceae</taxon>
        <taxon>Prorocentrales</taxon>
        <taxon>Prorocentraceae</taxon>
        <taxon>Prorocentrum</taxon>
    </lineage>
</organism>
<dbReference type="CDD" id="cd06259">
    <property type="entry name" value="YdcF-like"/>
    <property type="match status" value="1"/>
</dbReference>
<name>A0ABN9VET5_9DINO</name>
<sequence>MRYVEAPLNYRFPCEGQREAPMFRAAERRTHPARFANHRFATIRAYKMRGDSRAIPSAEARPGSTPCGTPPPWVQERLRVAHELFFQSRRLGPSDTDHGMPWVLLQSAGHLVEVGSGLEGLEAEADRRGKAHASFAHTAGLEATANANFLAKLGVPAQCLRQDVLSYNTLSNAYHARARFVEPWKLRRAVVVTNRFHMPRARHTFETIFALPQEVNEKGGKLNIAVSFRDVADLGIPPSAMRGRMEYEKSSQEWFERMKTTFTCMDSVNTFLKASQPDTGLMYLDGDSEGAMQQHGAVRPHGLLLADDGVPALAG</sequence>
<dbReference type="InterPro" id="IPR014729">
    <property type="entry name" value="Rossmann-like_a/b/a_fold"/>
</dbReference>
<reference evidence="2" key="1">
    <citation type="submission" date="2023-10" db="EMBL/GenBank/DDBJ databases">
        <authorList>
            <person name="Chen Y."/>
            <person name="Shah S."/>
            <person name="Dougan E. K."/>
            <person name="Thang M."/>
            <person name="Chan C."/>
        </authorList>
    </citation>
    <scope>NUCLEOTIDE SEQUENCE [LARGE SCALE GENOMIC DNA]</scope>
</reference>
<dbReference type="PANTHER" id="PTHR30336:SF20">
    <property type="entry name" value="DUF218 DOMAIN-CONTAINING PROTEIN"/>
    <property type="match status" value="1"/>
</dbReference>
<dbReference type="PANTHER" id="PTHR30336">
    <property type="entry name" value="INNER MEMBRANE PROTEIN, PROBABLE PERMEASE"/>
    <property type="match status" value="1"/>
</dbReference>
<evidence type="ECO:0000313" key="2">
    <source>
        <dbReference type="EMBL" id="CAK0871654.1"/>
    </source>
</evidence>
<evidence type="ECO:0000313" key="3">
    <source>
        <dbReference type="Proteomes" id="UP001189429"/>
    </source>
</evidence>
<feature type="domain" description="DUF218" evidence="1">
    <location>
        <begin position="142"/>
        <end position="208"/>
    </location>
</feature>
<dbReference type="Proteomes" id="UP001189429">
    <property type="component" value="Unassembled WGS sequence"/>
</dbReference>
<protein>
    <recommendedName>
        <fullName evidence="1">DUF218 domain-containing protein</fullName>
    </recommendedName>
</protein>
<comment type="caution">
    <text evidence="2">The sequence shown here is derived from an EMBL/GenBank/DDBJ whole genome shotgun (WGS) entry which is preliminary data.</text>
</comment>
<dbReference type="InterPro" id="IPR051599">
    <property type="entry name" value="Cell_Envelope_Assoc"/>
</dbReference>
<gene>
    <name evidence="2" type="ORF">PCOR1329_LOCUS57416</name>
</gene>
<dbReference type="EMBL" id="CAUYUJ010017093">
    <property type="protein sequence ID" value="CAK0871654.1"/>
    <property type="molecule type" value="Genomic_DNA"/>
</dbReference>
<proteinExistence type="predicted"/>
<dbReference type="Gene3D" id="3.40.50.620">
    <property type="entry name" value="HUPs"/>
    <property type="match status" value="1"/>
</dbReference>
<dbReference type="Pfam" id="PF02698">
    <property type="entry name" value="DUF218"/>
    <property type="match status" value="1"/>
</dbReference>
<evidence type="ECO:0000259" key="1">
    <source>
        <dbReference type="Pfam" id="PF02698"/>
    </source>
</evidence>
<accession>A0ABN9VET5</accession>
<dbReference type="InterPro" id="IPR003848">
    <property type="entry name" value="DUF218"/>
</dbReference>
<keyword evidence="3" id="KW-1185">Reference proteome</keyword>